<dbReference type="KEGG" id="crf:FRC0190_01434"/>
<evidence type="ECO:0000256" key="2">
    <source>
        <dbReference type="ARBA" id="ARBA00022679"/>
    </source>
</evidence>
<feature type="domain" description="TRAM" evidence="6">
    <location>
        <begin position="7"/>
        <end position="65"/>
    </location>
</feature>
<dbReference type="InterPro" id="IPR010280">
    <property type="entry name" value="U5_MeTrfase_fam"/>
</dbReference>
<dbReference type="Proteomes" id="UP000423525">
    <property type="component" value="Chromosome"/>
</dbReference>
<gene>
    <name evidence="7" type="ORF">FRC0190_01434</name>
</gene>
<dbReference type="Pfam" id="PF01938">
    <property type="entry name" value="TRAM"/>
    <property type="match status" value="1"/>
</dbReference>
<evidence type="ECO:0000259" key="6">
    <source>
        <dbReference type="PROSITE" id="PS50926"/>
    </source>
</evidence>
<comment type="similarity">
    <text evidence="4">Belongs to the class I-like SAM-binding methyltransferase superfamily. RNA M5U methyltransferase family.</text>
</comment>
<dbReference type="Pfam" id="PF05958">
    <property type="entry name" value="tRNA_U5-meth_tr"/>
    <property type="match status" value="1"/>
</dbReference>
<keyword evidence="2 4" id="KW-0808">Transferase</keyword>
<feature type="binding site" evidence="4">
    <location>
        <position position="245"/>
    </location>
    <ligand>
        <name>S-adenosyl-L-methionine</name>
        <dbReference type="ChEBI" id="CHEBI:59789"/>
    </ligand>
</feature>
<evidence type="ECO:0000256" key="3">
    <source>
        <dbReference type="ARBA" id="ARBA00022691"/>
    </source>
</evidence>
<keyword evidence="3 4" id="KW-0949">S-adenosyl-L-methionine</keyword>
<dbReference type="PROSITE" id="PS50926">
    <property type="entry name" value="TRAM"/>
    <property type="match status" value="1"/>
</dbReference>
<dbReference type="InterPro" id="IPR012340">
    <property type="entry name" value="NA-bd_OB-fold"/>
</dbReference>
<dbReference type="InterPro" id="IPR030390">
    <property type="entry name" value="MeTrfase_TrmA_AS"/>
</dbReference>
<feature type="binding site" evidence="4">
    <location>
        <position position="349"/>
    </location>
    <ligand>
        <name>S-adenosyl-L-methionine</name>
        <dbReference type="ChEBI" id="CHEBI:59789"/>
    </ligand>
</feature>
<dbReference type="EMBL" id="LR738855">
    <property type="protein sequence ID" value="VZH85475.1"/>
    <property type="molecule type" value="Genomic_DNA"/>
</dbReference>
<dbReference type="InterPro" id="IPR002792">
    <property type="entry name" value="TRAM_dom"/>
</dbReference>
<organism evidence="7 8">
    <name type="scientific">Corynebacterium rouxii</name>
    <dbReference type="NCBI Taxonomy" id="2719119"/>
    <lineage>
        <taxon>Bacteria</taxon>
        <taxon>Bacillati</taxon>
        <taxon>Actinomycetota</taxon>
        <taxon>Actinomycetes</taxon>
        <taxon>Mycobacteriales</taxon>
        <taxon>Corynebacteriaceae</taxon>
        <taxon>Corynebacterium</taxon>
    </lineage>
</organism>
<evidence type="ECO:0000256" key="4">
    <source>
        <dbReference type="PROSITE-ProRule" id="PRU01024"/>
    </source>
</evidence>
<dbReference type="RefSeq" id="WP_155873132.1">
    <property type="nucleotide sequence ID" value="NZ_CP168248.1"/>
</dbReference>
<evidence type="ECO:0000256" key="1">
    <source>
        <dbReference type="ARBA" id="ARBA00022603"/>
    </source>
</evidence>
<dbReference type="Gene3D" id="3.40.50.150">
    <property type="entry name" value="Vaccinia Virus protein VP39"/>
    <property type="match status" value="1"/>
</dbReference>
<dbReference type="SUPFAM" id="SSF50249">
    <property type="entry name" value="Nucleic acid-binding proteins"/>
    <property type="match status" value="1"/>
</dbReference>
<dbReference type="GO" id="GO:0070041">
    <property type="term" value="F:rRNA (uridine-C5-)-methyltransferase activity"/>
    <property type="evidence" value="ECO:0007669"/>
    <property type="project" value="TreeGrafter"/>
</dbReference>
<proteinExistence type="inferred from homology"/>
<dbReference type="Gene3D" id="2.40.50.140">
    <property type="entry name" value="Nucleic acid-binding proteins"/>
    <property type="match status" value="1"/>
</dbReference>
<feature type="active site" evidence="5">
    <location>
        <position position="376"/>
    </location>
</feature>
<name>A0A6I8MGC9_9CORY</name>
<dbReference type="PROSITE" id="PS01230">
    <property type="entry name" value="TRMA_1"/>
    <property type="match status" value="1"/>
</dbReference>
<reference evidence="7 8" key="1">
    <citation type="submission" date="2019-11" db="EMBL/GenBank/DDBJ databases">
        <authorList>
            <person name="Brisse S."/>
        </authorList>
    </citation>
    <scope>NUCLEOTIDE SEQUENCE [LARGE SCALE GENOMIC DNA]</scope>
    <source>
        <strain evidence="7">FRC0190</strain>
    </source>
</reference>
<dbReference type="PROSITE" id="PS51687">
    <property type="entry name" value="SAM_MT_RNA_M5U"/>
    <property type="match status" value="1"/>
</dbReference>
<feature type="active site" description="Nucleophile" evidence="4">
    <location>
        <position position="376"/>
    </location>
</feature>
<feature type="binding site" evidence="4">
    <location>
        <position position="280"/>
    </location>
    <ligand>
        <name>S-adenosyl-L-methionine</name>
        <dbReference type="ChEBI" id="CHEBI:59789"/>
    </ligand>
</feature>
<protein>
    <submittedName>
        <fullName evidence="7">Class I SAM-dependent RNA methyltransferase</fullName>
    </submittedName>
</protein>
<dbReference type="SUPFAM" id="SSF53335">
    <property type="entry name" value="S-adenosyl-L-methionine-dependent methyltransferases"/>
    <property type="match status" value="1"/>
</dbReference>
<keyword evidence="1 4" id="KW-0489">Methyltransferase</keyword>
<feature type="binding site" evidence="4">
    <location>
        <position position="304"/>
    </location>
    <ligand>
        <name>S-adenosyl-L-methionine</name>
        <dbReference type="ChEBI" id="CHEBI:59789"/>
    </ligand>
</feature>
<dbReference type="AlphaFoldDB" id="A0A6I8MGC9"/>
<accession>A0A6I8MGC9</accession>
<evidence type="ECO:0000313" key="8">
    <source>
        <dbReference type="Proteomes" id="UP000423525"/>
    </source>
</evidence>
<dbReference type="PANTHER" id="PTHR11061:SF30">
    <property type="entry name" value="TRNA (URACIL(54)-C(5))-METHYLTRANSFERASE"/>
    <property type="match status" value="1"/>
</dbReference>
<dbReference type="PANTHER" id="PTHR11061">
    <property type="entry name" value="RNA M5U METHYLTRANSFERASE"/>
    <property type="match status" value="1"/>
</dbReference>
<evidence type="ECO:0000313" key="7">
    <source>
        <dbReference type="EMBL" id="VZH85475.1"/>
    </source>
</evidence>
<sequence length="421" mass="45052">MTKDKQGIERGSVIDVEILNAAHGGQGIAKYDGRVIFVKGAFPGDRLSANITHVKKKFARATIASIEMPSPLRRQQRCLAAANGAGCCDFGELDPEIEGRYKADLVLEQLERLGKVSQPPSCEVVSFGSPTQWRTRMRLGVDAQGRAGGFAGQSREVVSGVPCSQGVMGLLAGIVGPEQNVLRFTPGSQVVVVRDDLGQRTVVETQPAPRGKRTESMIKVVEGTGKVSQVIDGVTFELPATGFWQAHKDAAQAYADTIREWFGSLIIRNTESSLVAWDLYGGCGSFASAILSAVDNRGVVHCVESAPAAVSAGKRALSQLVEDQKIVFYTATVEQAMNQLPAPTLVVLDPPRVGAGAETVRAIAQSGPQAAIHIGCDPATFARDIAEWNRNGFMLEKLRVFDAFPGTHHCETIGLLTKKTN</sequence>
<dbReference type="GO" id="GO:0070475">
    <property type="term" value="P:rRNA base methylation"/>
    <property type="evidence" value="ECO:0007669"/>
    <property type="project" value="TreeGrafter"/>
</dbReference>
<evidence type="ECO:0000256" key="5">
    <source>
        <dbReference type="PROSITE-ProRule" id="PRU10015"/>
    </source>
</evidence>
<dbReference type="InterPro" id="IPR029063">
    <property type="entry name" value="SAM-dependent_MTases_sf"/>
</dbReference>